<organism evidence="1 2">
    <name type="scientific">Corynebacterium diphtheriae bv. mitis</name>
    <dbReference type="NCBI Taxonomy" id="1806053"/>
    <lineage>
        <taxon>Bacteria</taxon>
        <taxon>Bacillati</taxon>
        <taxon>Actinomycetota</taxon>
        <taxon>Actinomycetes</taxon>
        <taxon>Mycobacteriales</taxon>
        <taxon>Corynebacteriaceae</taxon>
        <taxon>Corynebacterium</taxon>
    </lineage>
</organism>
<dbReference type="Proteomes" id="UP000197692">
    <property type="component" value="Unassembled WGS sequence"/>
</dbReference>
<gene>
    <name evidence="1" type="ORF">AY602_01735</name>
</gene>
<evidence type="ECO:0000313" key="2">
    <source>
        <dbReference type="Proteomes" id="UP000197692"/>
    </source>
</evidence>
<protein>
    <submittedName>
        <fullName evidence="1">Uncharacterized protein</fullName>
    </submittedName>
</protein>
<proteinExistence type="predicted"/>
<name>A0A854NIG1_CORDP</name>
<accession>A0A854NIG1</accession>
<evidence type="ECO:0000313" key="1">
    <source>
        <dbReference type="EMBL" id="OWM35517.1"/>
    </source>
</evidence>
<dbReference type="AlphaFoldDB" id="A0A854NIG1"/>
<dbReference type="RefSeq" id="WP_010934088.1">
    <property type="nucleotide sequence ID" value="NZ_JAFIQB010000019.1"/>
</dbReference>
<comment type="caution">
    <text evidence="1">The sequence shown here is derived from an EMBL/GenBank/DDBJ whole genome shotgun (WGS) entry which is preliminary data.</text>
</comment>
<dbReference type="EMBL" id="LSZF01000018">
    <property type="protein sequence ID" value="OWM35517.1"/>
    <property type="molecule type" value="Genomic_DNA"/>
</dbReference>
<sequence length="187" mass="21597">MAHTTGENLFTMKRVLRNLEADHDALREALADGRRMRDLLPYGDYINRYRNLTRDPMVVAIHKQFHESGLGGLTIDESMFPLSLRFEDDDVTLVFRRPEGFRHGTNEESSQRPLIERRSRIVLFWKYAEPGTDALKRISLQMFDNEGPLEEATMLSEKIPLLTKPESLTTAMFIPTHADEPRFVFGS</sequence>
<reference evidence="2" key="1">
    <citation type="submission" date="2016-02" db="EMBL/GenBank/DDBJ databases">
        <title>Genomic analyses of a collection of pathogenic Corynebacterium diphtheriae.</title>
        <authorList>
            <person name="Sangal V."/>
            <person name="Titov L."/>
        </authorList>
    </citation>
    <scope>NUCLEOTIDE SEQUENCE [LARGE SCALE GENOMIC DNA]</scope>
    <source>
        <strain evidence="2">1438</strain>
    </source>
</reference>